<evidence type="ECO:0000256" key="4">
    <source>
        <dbReference type="ARBA" id="ARBA00022723"/>
    </source>
</evidence>
<feature type="domain" description="Anthranilate synthase component I N-terminal" evidence="10">
    <location>
        <begin position="28"/>
        <end position="165"/>
    </location>
</feature>
<organism evidence="11 12">
    <name type="scientific">Deferribacter desulfuricans (strain DSM 14783 / JCM 11476 / NBRC 101012 / SSM1)</name>
    <dbReference type="NCBI Taxonomy" id="639282"/>
    <lineage>
        <taxon>Bacteria</taxon>
        <taxon>Pseudomonadati</taxon>
        <taxon>Deferribacterota</taxon>
        <taxon>Deferribacteres</taxon>
        <taxon>Deferribacterales</taxon>
        <taxon>Deferribacteraceae</taxon>
        <taxon>Deferribacter</taxon>
    </lineage>
</organism>
<dbReference type="Proteomes" id="UP000001520">
    <property type="component" value="Chromosome"/>
</dbReference>
<evidence type="ECO:0000259" key="10">
    <source>
        <dbReference type="Pfam" id="PF04715"/>
    </source>
</evidence>
<name>D3PBF9_DEFDS</name>
<evidence type="ECO:0000256" key="2">
    <source>
        <dbReference type="ARBA" id="ARBA00011575"/>
    </source>
</evidence>
<protein>
    <recommendedName>
        <fullName evidence="3">Anthranilate synthase component 1</fullName>
    </recommendedName>
</protein>
<evidence type="ECO:0000256" key="1">
    <source>
        <dbReference type="ARBA" id="ARBA00001946"/>
    </source>
</evidence>
<dbReference type="GO" id="GO:0004049">
    <property type="term" value="F:anthranilate synthase activity"/>
    <property type="evidence" value="ECO:0007669"/>
    <property type="project" value="UniProtKB-EC"/>
</dbReference>
<dbReference type="PANTHER" id="PTHR11236:SF48">
    <property type="entry name" value="ISOCHORISMATE SYNTHASE MENF"/>
    <property type="match status" value="1"/>
</dbReference>
<comment type="cofactor">
    <cofactor evidence="1">
        <name>Mg(2+)</name>
        <dbReference type="ChEBI" id="CHEBI:18420"/>
    </cofactor>
</comment>
<dbReference type="GO" id="GO:0046872">
    <property type="term" value="F:metal ion binding"/>
    <property type="evidence" value="ECO:0007669"/>
    <property type="project" value="UniProtKB-KW"/>
</dbReference>
<evidence type="ECO:0000256" key="5">
    <source>
        <dbReference type="ARBA" id="ARBA00022842"/>
    </source>
</evidence>
<comment type="catalytic activity">
    <reaction evidence="8">
        <text>chorismate + L-glutamine = anthranilate + pyruvate + L-glutamate + H(+)</text>
        <dbReference type="Rhea" id="RHEA:21732"/>
        <dbReference type="ChEBI" id="CHEBI:15361"/>
        <dbReference type="ChEBI" id="CHEBI:15378"/>
        <dbReference type="ChEBI" id="CHEBI:16567"/>
        <dbReference type="ChEBI" id="CHEBI:29748"/>
        <dbReference type="ChEBI" id="CHEBI:29985"/>
        <dbReference type="ChEBI" id="CHEBI:58359"/>
        <dbReference type="EC" id="4.1.3.27"/>
    </reaction>
</comment>
<evidence type="ECO:0000256" key="6">
    <source>
        <dbReference type="ARBA" id="ARBA00023239"/>
    </source>
</evidence>
<dbReference type="Pfam" id="PF00425">
    <property type="entry name" value="Chorismate_bind"/>
    <property type="match status" value="1"/>
</dbReference>
<dbReference type="PANTHER" id="PTHR11236">
    <property type="entry name" value="AMINOBENZOATE/ANTHRANILATE SYNTHASE"/>
    <property type="match status" value="1"/>
</dbReference>
<keyword evidence="6 11" id="KW-0456">Lyase</keyword>
<dbReference type="EMBL" id="AP011529">
    <property type="protein sequence ID" value="BAI79932.1"/>
    <property type="molecule type" value="Genomic_DNA"/>
</dbReference>
<accession>D3PBF9</accession>
<comment type="subunit">
    <text evidence="2">Heterotetramer consisting of two non-identical subunits: a beta subunit (TrpG) and a large alpha subunit (TrpE).</text>
</comment>
<evidence type="ECO:0000256" key="8">
    <source>
        <dbReference type="ARBA" id="ARBA00047683"/>
    </source>
</evidence>
<dbReference type="GO" id="GO:0000162">
    <property type="term" value="P:L-tryptophan biosynthetic process"/>
    <property type="evidence" value="ECO:0007669"/>
    <property type="project" value="TreeGrafter"/>
</dbReference>
<keyword evidence="4" id="KW-0479">Metal-binding</keyword>
<dbReference type="InterPro" id="IPR015890">
    <property type="entry name" value="Chorismate_C"/>
</dbReference>
<dbReference type="KEGG" id="ddf:DEFDS_0438"/>
<evidence type="ECO:0000313" key="12">
    <source>
        <dbReference type="Proteomes" id="UP000001520"/>
    </source>
</evidence>
<feature type="domain" description="Chorismate-utilising enzyme C-terminal" evidence="9">
    <location>
        <begin position="217"/>
        <end position="467"/>
    </location>
</feature>
<dbReference type="PRINTS" id="PR00095">
    <property type="entry name" value="ANTSNTHASEI"/>
</dbReference>
<dbReference type="Gene3D" id="3.60.120.10">
    <property type="entry name" value="Anthranilate synthase"/>
    <property type="match status" value="1"/>
</dbReference>
<keyword evidence="5" id="KW-0460">Magnesium</keyword>
<keyword evidence="12" id="KW-1185">Reference proteome</keyword>
<dbReference type="Pfam" id="PF04715">
    <property type="entry name" value="Anth_synt_I_N"/>
    <property type="match status" value="1"/>
</dbReference>
<evidence type="ECO:0000313" key="11">
    <source>
        <dbReference type="EMBL" id="BAI79932.1"/>
    </source>
</evidence>
<dbReference type="SUPFAM" id="SSF56322">
    <property type="entry name" value="ADC synthase"/>
    <property type="match status" value="1"/>
</dbReference>
<dbReference type="InterPro" id="IPR019999">
    <property type="entry name" value="Anth_synth_I-like"/>
</dbReference>
<proteinExistence type="predicted"/>
<evidence type="ECO:0000259" key="9">
    <source>
        <dbReference type="Pfam" id="PF00425"/>
    </source>
</evidence>
<dbReference type="eggNOG" id="COG0147">
    <property type="taxonomic scope" value="Bacteria"/>
</dbReference>
<dbReference type="InterPro" id="IPR005801">
    <property type="entry name" value="ADC_synthase"/>
</dbReference>
<dbReference type="STRING" id="639282.DEFDS_0438"/>
<comment type="function">
    <text evidence="7">Part of a heterotetrameric complex that catalyzes the two-step biosynthesis of anthranilate, an intermediate in the biosynthesis of L-tryptophan. In the first step, the glutamine-binding beta subunit (TrpG) of anthranilate synthase (AS) provides the glutamine amidotransferase activity which generates ammonia as a substrate that, along with chorismate, is used in the second step, catalyzed by the large alpha subunit of AS (TrpE) to produce anthranilate. In the absence of TrpG, TrpE can synthesize anthranilate directly from chorismate and high concentrations of ammonia.</text>
</comment>
<gene>
    <name evidence="11" type="primary">trpE</name>
    <name evidence="11" type="ordered locus">DEFDS_0438</name>
</gene>
<reference evidence="11 12" key="1">
    <citation type="journal article" date="2010" name="DNA Res.">
        <title>Bacterial lifestyle in a deep-sea hydrothermal vent chimney revealed by the genome sequence of the thermophilic bacterium Deferribacter desulfuricans SSM1.</title>
        <authorList>
            <person name="Takaki Y."/>
            <person name="Shimamura S."/>
            <person name="Nakagawa S."/>
            <person name="Fukuhara Y."/>
            <person name="Horikawa H."/>
            <person name="Ankai A."/>
            <person name="Harada T."/>
            <person name="Hosoyama A."/>
            <person name="Oguchi A."/>
            <person name="Fukui S."/>
            <person name="Fujita N."/>
            <person name="Takami H."/>
            <person name="Takai K."/>
        </authorList>
    </citation>
    <scope>NUCLEOTIDE SEQUENCE [LARGE SCALE GENOMIC DNA]</scope>
    <source>
        <strain evidence="12">DSM 14783 / JCM 11476 / NBRC 101012 / SSM1</strain>
    </source>
</reference>
<evidence type="ECO:0000256" key="7">
    <source>
        <dbReference type="ARBA" id="ARBA00025634"/>
    </source>
</evidence>
<dbReference type="InterPro" id="IPR006805">
    <property type="entry name" value="Anth_synth_I_N"/>
</dbReference>
<dbReference type="RefSeq" id="WP_013007180.1">
    <property type="nucleotide sequence ID" value="NC_013939.1"/>
</dbReference>
<dbReference type="OrthoDB" id="9803598at2"/>
<sequence length="490" mass="56280">MLNVNFKEFEKLSKEFRQIPIIREIVGDIYTPISLLRNFSNEKFLFLLESANIDKSFSRFTYFAKTAKKTLIFKKGKLYLIDKDGKKTELLVNPIDYLNSEMNEFKGAKFESIGDFCGGYVGFFGYEMANYMGILREKLYEGDESQLGLGYIDEFYVFDNKLGKFYSVCIADTSNSLEDEFRRCVKRTLEMVDELHVVNFDLTKSDSFINIKKDFEKDDFIETVKKVKDEIIRGEAIQIVISNKFEVDGFVNPVSFYRALRNINPSPYMFYFKFDDFIVCGSSPEIHLKIKDNKATLKPIAGTYPVEKDIEDVKRKLISDEKEISEHLMLLDLARNDLYRGCKPKTVKVNEAFVPEVYSHVVHIVSEVEGEKKEGISNLDLFAMTFPAGTVSGAPKVRAMELINQYEKSPRGFYAGCAGYFSFAGDMDTCITIRSAAFKNGKMILRAGAGIVYDSDPEREYFEVENKLGALFKAIEVTKNMEERYVFTDR</sequence>
<evidence type="ECO:0000256" key="3">
    <source>
        <dbReference type="ARBA" id="ARBA00020653"/>
    </source>
</evidence>
<dbReference type="AlphaFoldDB" id="D3PBF9"/>
<dbReference type="HOGENOM" id="CLU_006493_9_3_0"/>